<dbReference type="Pfam" id="PF01433">
    <property type="entry name" value="Peptidase_M1"/>
    <property type="match status" value="1"/>
</dbReference>
<feature type="signal peptide" evidence="1">
    <location>
        <begin position="1"/>
        <end position="25"/>
    </location>
</feature>
<evidence type="ECO:0000256" key="1">
    <source>
        <dbReference type="SAM" id="SignalP"/>
    </source>
</evidence>
<dbReference type="EMBL" id="JBHSLF010000002">
    <property type="protein sequence ID" value="MFC5342587.1"/>
    <property type="molecule type" value="Genomic_DNA"/>
</dbReference>
<keyword evidence="3" id="KW-0031">Aminopeptidase</keyword>
<dbReference type="Gene3D" id="1.10.390.10">
    <property type="entry name" value="Neutral Protease Domain 2"/>
    <property type="match status" value="1"/>
</dbReference>
<proteinExistence type="predicted"/>
<evidence type="ECO:0000259" key="2">
    <source>
        <dbReference type="Pfam" id="PF01433"/>
    </source>
</evidence>
<dbReference type="PANTHER" id="PTHR45726:SF3">
    <property type="entry name" value="LEUKOTRIENE A-4 HYDROLASE"/>
    <property type="match status" value="1"/>
</dbReference>
<evidence type="ECO:0000313" key="3">
    <source>
        <dbReference type="EMBL" id="MFC5342587.1"/>
    </source>
</evidence>
<protein>
    <submittedName>
        <fullName evidence="3">M1 family metallopeptidase</fullName>
        <ecNumber evidence="3">3.4.11.-</ecNumber>
    </submittedName>
</protein>
<comment type="caution">
    <text evidence="3">The sequence shown here is derived from an EMBL/GenBank/DDBJ whole genome shotgun (WGS) entry which is preliminary data.</text>
</comment>
<dbReference type="Proteomes" id="UP001596152">
    <property type="component" value="Unassembled WGS sequence"/>
</dbReference>
<keyword evidence="3" id="KW-0378">Hydrolase</keyword>
<organism evidence="3 4">
    <name type="scientific">Brevundimonas staleyi</name>
    <dbReference type="NCBI Taxonomy" id="74326"/>
    <lineage>
        <taxon>Bacteria</taxon>
        <taxon>Pseudomonadati</taxon>
        <taxon>Pseudomonadota</taxon>
        <taxon>Alphaproteobacteria</taxon>
        <taxon>Caulobacterales</taxon>
        <taxon>Caulobacteraceae</taxon>
        <taxon>Brevundimonas</taxon>
    </lineage>
</organism>
<dbReference type="SUPFAM" id="SSF55486">
    <property type="entry name" value="Metalloproteases ('zincins'), catalytic domain"/>
    <property type="match status" value="1"/>
</dbReference>
<keyword evidence="1" id="KW-0732">Signal</keyword>
<dbReference type="PANTHER" id="PTHR45726">
    <property type="entry name" value="LEUKOTRIENE A-4 HYDROLASE"/>
    <property type="match status" value="1"/>
</dbReference>
<feature type="chain" id="PRO_5047343017" evidence="1">
    <location>
        <begin position="26"/>
        <end position="578"/>
    </location>
</feature>
<dbReference type="Gene3D" id="2.60.40.1730">
    <property type="entry name" value="tricorn interacting facor f3 domain"/>
    <property type="match status" value="1"/>
</dbReference>
<dbReference type="InterPro" id="IPR034015">
    <property type="entry name" value="M1_LTA4H"/>
</dbReference>
<accession>A0ABW0FPG4</accession>
<sequence>MTKSSLRATSIAALALALAAQPAAAQDAPAREPTAFTLETDQPRTPEQEAVRFDKADVSIKVLPETKSIEGVAVLDFTVLSPIQRLAVELDTLFTISEIKLDGEVVPADRWSNPEGRLTVEVPAGLAEGATPTLTITYGGQPRTAPRAPWNGGWVWSTAPTGEPWIGTAVQLNGCDLVWPCIDNSHAEPGQLDMHVTTPGNVSAPGPGVFTGMTENADGTKTWSWSIKTPNIYAGMINVGPYEEMTAGYQSRFGNTIPMHYWHLRSDDPAKVERLFGEFSRMLDFFESTIGPYPFGDSKMGVVETPYLGMEHQTINAYGNEYRIDDRGYDWLLQHEFSHEWFANQLTNANADHMWLHEGLGSYMQPLYARFLHGEQFMQAELKTQRMGLVNAFPVVSRTDRSVNAVYGGSEGPGGDIYNKGSLIAHTLRMTLGDEDFYEAIRRLVYGRPDPRPGNFAPRLATTQDFNAIVNQVTGQNYDWFFDVYLYNAALPKLTETRTGDQLTLAWDTNGLPFPMPVEVEMNGEVQTVPMRDGRGSLTVPADATILIDPQNKLLRQLDLVDDLQAYNRTQRAARTAR</sequence>
<dbReference type="RefSeq" id="WP_374038513.1">
    <property type="nucleotide sequence ID" value="NZ_CP169082.1"/>
</dbReference>
<dbReference type="EC" id="3.4.11.-" evidence="3"/>
<gene>
    <name evidence="3" type="ORF">ACFPIE_01595</name>
</gene>
<dbReference type="InterPro" id="IPR027268">
    <property type="entry name" value="Peptidase_M4/M1_CTD_sf"/>
</dbReference>
<reference evidence="4" key="1">
    <citation type="journal article" date="2019" name="Int. J. Syst. Evol. Microbiol.">
        <title>The Global Catalogue of Microorganisms (GCM) 10K type strain sequencing project: providing services to taxonomists for standard genome sequencing and annotation.</title>
        <authorList>
            <consortium name="The Broad Institute Genomics Platform"/>
            <consortium name="The Broad Institute Genome Sequencing Center for Infectious Disease"/>
            <person name="Wu L."/>
            <person name="Ma J."/>
        </authorList>
    </citation>
    <scope>NUCLEOTIDE SEQUENCE [LARGE SCALE GENOMIC DNA]</scope>
    <source>
        <strain evidence="4">JCM 12125</strain>
    </source>
</reference>
<keyword evidence="4" id="KW-1185">Reference proteome</keyword>
<dbReference type="InterPro" id="IPR014782">
    <property type="entry name" value="Peptidase_M1_dom"/>
</dbReference>
<dbReference type="CDD" id="cd09603">
    <property type="entry name" value="M1_APN_like"/>
    <property type="match status" value="1"/>
</dbReference>
<feature type="domain" description="Peptidase M1 membrane alanine aminopeptidase" evidence="2">
    <location>
        <begin position="280"/>
        <end position="485"/>
    </location>
</feature>
<keyword evidence="3" id="KW-0645">Protease</keyword>
<evidence type="ECO:0000313" key="4">
    <source>
        <dbReference type="Proteomes" id="UP001596152"/>
    </source>
</evidence>
<dbReference type="InterPro" id="IPR042097">
    <property type="entry name" value="Aminopeptidase_N-like_N_sf"/>
</dbReference>
<name>A0ABW0FPG4_9CAUL</name>
<dbReference type="SUPFAM" id="SSF63737">
    <property type="entry name" value="Leukotriene A4 hydrolase N-terminal domain"/>
    <property type="match status" value="1"/>
</dbReference>
<dbReference type="GO" id="GO:0004177">
    <property type="term" value="F:aminopeptidase activity"/>
    <property type="evidence" value="ECO:0007669"/>
    <property type="project" value="UniProtKB-KW"/>
</dbReference>